<evidence type="ECO:0000313" key="3">
    <source>
        <dbReference type="Proteomes" id="UP001175000"/>
    </source>
</evidence>
<dbReference type="PANTHER" id="PTHR33112:SF12">
    <property type="entry name" value="HETEROKARYON INCOMPATIBILITY DOMAIN-CONTAINING PROTEIN"/>
    <property type="match status" value="1"/>
</dbReference>
<gene>
    <name evidence="2" type="ORF">B0T14DRAFT_428196</name>
</gene>
<dbReference type="PANTHER" id="PTHR33112">
    <property type="entry name" value="DOMAIN PROTEIN, PUTATIVE-RELATED"/>
    <property type="match status" value="1"/>
</dbReference>
<feature type="non-terminal residue" evidence="2">
    <location>
        <position position="199"/>
    </location>
</feature>
<dbReference type="EMBL" id="JAULSU010000003">
    <property type="protein sequence ID" value="KAK0624300.1"/>
    <property type="molecule type" value="Genomic_DNA"/>
</dbReference>
<keyword evidence="3" id="KW-1185">Reference proteome</keyword>
<proteinExistence type="predicted"/>
<comment type="caution">
    <text evidence="2">The sequence shown here is derived from an EMBL/GenBank/DDBJ whole genome shotgun (WGS) entry which is preliminary data.</text>
</comment>
<evidence type="ECO:0000313" key="2">
    <source>
        <dbReference type="EMBL" id="KAK0624300.1"/>
    </source>
</evidence>
<evidence type="ECO:0000259" key="1">
    <source>
        <dbReference type="Pfam" id="PF06985"/>
    </source>
</evidence>
<dbReference type="InterPro" id="IPR010730">
    <property type="entry name" value="HET"/>
</dbReference>
<name>A0AA39WZW9_9PEZI</name>
<reference evidence="2" key="1">
    <citation type="submission" date="2023-06" db="EMBL/GenBank/DDBJ databases">
        <title>Genome-scale phylogeny and comparative genomics of the fungal order Sordariales.</title>
        <authorList>
            <consortium name="Lawrence Berkeley National Laboratory"/>
            <person name="Hensen N."/>
            <person name="Bonometti L."/>
            <person name="Westerberg I."/>
            <person name="Brannstrom I.O."/>
            <person name="Guillou S."/>
            <person name="Cros-Aarteil S."/>
            <person name="Calhoun S."/>
            <person name="Haridas S."/>
            <person name="Kuo A."/>
            <person name="Mondo S."/>
            <person name="Pangilinan J."/>
            <person name="Riley R."/>
            <person name="Labutti K."/>
            <person name="Andreopoulos B."/>
            <person name="Lipzen A."/>
            <person name="Chen C."/>
            <person name="Yanf M."/>
            <person name="Daum C."/>
            <person name="Ng V."/>
            <person name="Clum A."/>
            <person name="Steindorff A."/>
            <person name="Ohm R."/>
            <person name="Martin F."/>
            <person name="Silar P."/>
            <person name="Natvig D."/>
            <person name="Lalanne C."/>
            <person name="Gautier V."/>
            <person name="Ament-Velasquez S.L."/>
            <person name="Kruys A."/>
            <person name="Hutchinson M.I."/>
            <person name="Powell A.J."/>
            <person name="Barry K."/>
            <person name="Miller A.N."/>
            <person name="Grigoriev I.V."/>
            <person name="Debuchy R."/>
            <person name="Gladieux P."/>
            <person name="Thoren M.H."/>
            <person name="Johannesson H."/>
        </authorList>
    </citation>
    <scope>NUCLEOTIDE SEQUENCE</scope>
    <source>
        <strain evidence="2">CBS 606.72</strain>
    </source>
</reference>
<feature type="domain" description="Heterokaryon incompatibility" evidence="1">
    <location>
        <begin position="1"/>
        <end position="149"/>
    </location>
</feature>
<protein>
    <submittedName>
        <fullName evidence="2">Heterokaryon incompatibility protein-domain-containing protein</fullName>
    </submittedName>
</protein>
<accession>A0AA39WZW9</accession>
<dbReference type="Proteomes" id="UP001175000">
    <property type="component" value="Unassembled WGS sequence"/>
</dbReference>
<dbReference type="Pfam" id="PF06985">
    <property type="entry name" value="HET"/>
    <property type="match status" value="1"/>
</dbReference>
<sequence length="199" mass="22557">YVALSYVWGAAAGHGLTSSLGNIDNLQRPGNLWLLQRELPAVITDAMSLVFGIGERYLWVDRLCIVQDDGEAKMTAIRQMDVIYENAVMTIVAAEGDGAGAGLPGVVKRTRTQPQLCEVIGPRLRMIVPRQLNALRRTKWASRAWTFQEHLASPRCLIFANRQVIFKCSWDAPFREDIASEYQFFRYSRLRVPLERHHA</sequence>
<dbReference type="AlphaFoldDB" id="A0AA39WZW9"/>
<organism evidence="2 3">
    <name type="scientific">Immersiella caudata</name>
    <dbReference type="NCBI Taxonomy" id="314043"/>
    <lineage>
        <taxon>Eukaryota</taxon>
        <taxon>Fungi</taxon>
        <taxon>Dikarya</taxon>
        <taxon>Ascomycota</taxon>
        <taxon>Pezizomycotina</taxon>
        <taxon>Sordariomycetes</taxon>
        <taxon>Sordariomycetidae</taxon>
        <taxon>Sordariales</taxon>
        <taxon>Lasiosphaeriaceae</taxon>
        <taxon>Immersiella</taxon>
    </lineage>
</organism>